<dbReference type="SUPFAM" id="SSF56574">
    <property type="entry name" value="Serpins"/>
    <property type="match status" value="1"/>
</dbReference>
<name>W9SXY2_9ROSA</name>
<reference evidence="4" key="1">
    <citation type="submission" date="2013-01" db="EMBL/GenBank/DDBJ databases">
        <title>Draft Genome Sequence of a Mulberry Tree, Morus notabilis C.K. Schneid.</title>
        <authorList>
            <person name="He N."/>
            <person name="Zhao S."/>
        </authorList>
    </citation>
    <scope>NUCLEOTIDE SEQUENCE</scope>
</reference>
<dbReference type="EMBL" id="KE346302">
    <property type="protein sequence ID" value="EXC32465.1"/>
    <property type="molecule type" value="Genomic_DNA"/>
</dbReference>
<gene>
    <name evidence="3" type="ORF">L484_012632</name>
</gene>
<evidence type="ECO:0000259" key="2">
    <source>
        <dbReference type="Pfam" id="PF00079"/>
    </source>
</evidence>
<organism evidence="3 4">
    <name type="scientific">Morus notabilis</name>
    <dbReference type="NCBI Taxonomy" id="981085"/>
    <lineage>
        <taxon>Eukaryota</taxon>
        <taxon>Viridiplantae</taxon>
        <taxon>Streptophyta</taxon>
        <taxon>Embryophyta</taxon>
        <taxon>Tracheophyta</taxon>
        <taxon>Spermatophyta</taxon>
        <taxon>Magnoliopsida</taxon>
        <taxon>eudicotyledons</taxon>
        <taxon>Gunneridae</taxon>
        <taxon>Pentapetalae</taxon>
        <taxon>rosids</taxon>
        <taxon>fabids</taxon>
        <taxon>Rosales</taxon>
        <taxon>Moraceae</taxon>
        <taxon>Moreae</taxon>
        <taxon>Morus</taxon>
    </lineage>
</organism>
<proteinExistence type="inferred from homology"/>
<comment type="similarity">
    <text evidence="1">Belongs to the serpin family.</text>
</comment>
<keyword evidence="4" id="KW-1185">Reference proteome</keyword>
<dbReference type="Gene3D" id="3.30.497.10">
    <property type="entry name" value="Antithrombin, subunit I, domain 2"/>
    <property type="match status" value="1"/>
</dbReference>
<sequence length="122" mass="13227">MGFSISVAAAVMLEGVEKEDGSANNAVLSPLSINMALNMLAAGSAGTMLDQFLEILGSKLTNDLISKSSIMMSLVAASNDDEQDTRNRNEDNTVIKHPIRLMFECGRQRQPPSTSWPKKREA</sequence>
<dbReference type="Pfam" id="PF00079">
    <property type="entry name" value="Serpin"/>
    <property type="match status" value="1"/>
</dbReference>
<dbReference type="AlphaFoldDB" id="W9SXY2"/>
<feature type="domain" description="Serpin" evidence="2">
    <location>
        <begin position="14"/>
        <end position="65"/>
    </location>
</feature>
<accession>W9SXY2</accession>
<dbReference type="InterPro" id="IPR036186">
    <property type="entry name" value="Serpin_sf"/>
</dbReference>
<evidence type="ECO:0000313" key="3">
    <source>
        <dbReference type="EMBL" id="EXC32465.1"/>
    </source>
</evidence>
<evidence type="ECO:0000256" key="1">
    <source>
        <dbReference type="ARBA" id="ARBA00009500"/>
    </source>
</evidence>
<dbReference type="InterPro" id="IPR042178">
    <property type="entry name" value="Serpin_sf_1"/>
</dbReference>
<dbReference type="STRING" id="981085.W9SXY2"/>
<dbReference type="Proteomes" id="UP000030645">
    <property type="component" value="Unassembled WGS sequence"/>
</dbReference>
<protein>
    <recommendedName>
        <fullName evidence="2">Serpin domain-containing protein</fullName>
    </recommendedName>
</protein>
<dbReference type="InterPro" id="IPR023796">
    <property type="entry name" value="Serpin_dom"/>
</dbReference>
<evidence type="ECO:0000313" key="4">
    <source>
        <dbReference type="Proteomes" id="UP000030645"/>
    </source>
</evidence>